<evidence type="ECO:0000313" key="1">
    <source>
        <dbReference type="EMBL" id="CCE69683.1"/>
    </source>
</evidence>
<dbReference type="AlphaFoldDB" id="G8ZHU0"/>
<comment type="miscellaneous">
    <text evidence="1">The sequence shown here is derived from an EMBL/GenBank/DDBJ third party annotation (TPA) entry.</text>
</comment>
<dbReference type="OrthoDB" id="86016at2157"/>
<organism evidence="1 2">
    <name type="scientific">Pyrococcus abyssi (strain GE5 / Orsay)</name>
    <dbReference type="NCBI Taxonomy" id="272844"/>
    <lineage>
        <taxon>Archaea</taxon>
        <taxon>Methanobacteriati</taxon>
        <taxon>Methanobacteriota</taxon>
        <taxon>Thermococci</taxon>
        <taxon>Thermococcales</taxon>
        <taxon>Thermococcaceae</taxon>
        <taxon>Pyrococcus</taxon>
    </lineage>
</organism>
<proteinExistence type="predicted"/>
<name>G8ZHU0_PYRAB</name>
<dbReference type="Proteomes" id="UP000009139">
    <property type="component" value="Chromosome"/>
</dbReference>
<sequence>MKAKDVLKLIDEAEANIRIALVSFSTRINESPYTAFEFTQTSLELEDLLMELSKLREKFKEMDPEEDVDVPEELIAWLKSLINFKAHLF</sequence>
<protein>
    <submittedName>
        <fullName evidence="1">Uncharacterized protein</fullName>
    </submittedName>
</protein>
<evidence type="ECO:0000313" key="2">
    <source>
        <dbReference type="Proteomes" id="UP000009139"/>
    </source>
</evidence>
<dbReference type="RefSeq" id="WP_048146531.1">
    <property type="nucleotide sequence ID" value="NC_000868.1"/>
</dbReference>
<dbReference type="EMBL" id="HE613800">
    <property type="protein sequence ID" value="CCE69683.1"/>
    <property type="molecule type" value="Genomic_DNA"/>
</dbReference>
<reference evidence="1 2" key="1">
    <citation type="journal article" date="2012" name="Curr. Microbiol.">
        <title>Re-annotation of two hyperthermophilic archaea Pyrococcus abyssi GE5 and Pyrococcus furiosus DSM 3638.</title>
        <authorList>
            <person name="Gao J."/>
            <person name="Wang J."/>
        </authorList>
    </citation>
    <scope>GENOME REANNOTATION</scope>
    <source>
        <strain evidence="2">GE5 / Orsay</strain>
    </source>
</reference>
<accession>G8ZHU0</accession>
<gene>
    <name evidence="1" type="ordered locus">PAB0207.1n</name>
</gene>